<protein>
    <submittedName>
        <fullName evidence="8">Uncharacterized protein</fullName>
    </submittedName>
</protein>
<gene>
    <name evidence="8" type="ORF">GOMPHAMPRED_006849</name>
</gene>
<feature type="transmembrane region" description="Helical" evidence="7">
    <location>
        <begin position="40"/>
        <end position="59"/>
    </location>
</feature>
<evidence type="ECO:0000256" key="2">
    <source>
        <dbReference type="ARBA" id="ARBA00005587"/>
    </source>
</evidence>
<dbReference type="PANTHER" id="PTHR31123:SF7">
    <property type="entry name" value="MARVEL DOMAIN-CONTAINING PROTEIN"/>
    <property type="match status" value="1"/>
</dbReference>
<evidence type="ECO:0000313" key="9">
    <source>
        <dbReference type="Proteomes" id="UP000664169"/>
    </source>
</evidence>
<dbReference type="GO" id="GO:0015123">
    <property type="term" value="F:acetate transmembrane transporter activity"/>
    <property type="evidence" value="ECO:0007669"/>
    <property type="project" value="TreeGrafter"/>
</dbReference>
<evidence type="ECO:0000256" key="5">
    <source>
        <dbReference type="ARBA" id="ARBA00023136"/>
    </source>
</evidence>
<evidence type="ECO:0000256" key="3">
    <source>
        <dbReference type="ARBA" id="ARBA00022692"/>
    </source>
</evidence>
<evidence type="ECO:0000256" key="6">
    <source>
        <dbReference type="SAM" id="MobiDB-lite"/>
    </source>
</evidence>
<sequence length="240" mass="25550">MSNITNSTRDDIEKGGSKPFGEDQSITLSPSLGHSLGSPTALAIGAFATTLTTLSLSLLEVRGVTTTNVYIGNFFFVAGIGMLISAQWEIVKGNSFAYTVLSAFGLFYAGFGAIITPAFGVTDAYAGDTIQYNNALGLWVLLWTVFNTFFLIATLPINLVYIGIFFTVELAFGLVAASYFAAADGHLAASIALKKSGGAFGFISGILGYYTLGHLMCQEALFFSFPLGDTSRLFRKQKKG</sequence>
<comment type="subcellular location">
    <subcellularLocation>
        <location evidence="1">Membrane</location>
        <topology evidence="1">Multi-pass membrane protein</topology>
    </subcellularLocation>
</comment>
<keyword evidence="5 7" id="KW-0472">Membrane</keyword>
<accession>A0A8H3ESZ0</accession>
<reference evidence="8" key="1">
    <citation type="submission" date="2021-03" db="EMBL/GenBank/DDBJ databases">
        <authorList>
            <person name="Tagirdzhanova G."/>
        </authorList>
    </citation>
    <scope>NUCLEOTIDE SEQUENCE</scope>
</reference>
<dbReference type="InterPro" id="IPR000791">
    <property type="entry name" value="Gpr1/Fun34/SatP-like"/>
</dbReference>
<keyword evidence="9" id="KW-1185">Reference proteome</keyword>
<dbReference type="InterPro" id="IPR051633">
    <property type="entry name" value="AceTr"/>
</dbReference>
<evidence type="ECO:0000256" key="4">
    <source>
        <dbReference type="ARBA" id="ARBA00022989"/>
    </source>
</evidence>
<feature type="region of interest" description="Disordered" evidence="6">
    <location>
        <begin position="1"/>
        <end position="22"/>
    </location>
</feature>
<dbReference type="GO" id="GO:0005886">
    <property type="term" value="C:plasma membrane"/>
    <property type="evidence" value="ECO:0007669"/>
    <property type="project" value="TreeGrafter"/>
</dbReference>
<keyword evidence="4 7" id="KW-1133">Transmembrane helix</keyword>
<name>A0A8H3ESZ0_9LECA</name>
<evidence type="ECO:0000313" key="8">
    <source>
        <dbReference type="EMBL" id="CAF9909722.1"/>
    </source>
</evidence>
<proteinExistence type="inferred from homology"/>
<dbReference type="EMBL" id="CAJPDQ010000005">
    <property type="protein sequence ID" value="CAF9909722.1"/>
    <property type="molecule type" value="Genomic_DNA"/>
</dbReference>
<evidence type="ECO:0000256" key="7">
    <source>
        <dbReference type="SAM" id="Phobius"/>
    </source>
</evidence>
<dbReference type="Pfam" id="PF01184">
    <property type="entry name" value="Gpr1_Fun34_YaaH"/>
    <property type="match status" value="1"/>
</dbReference>
<feature type="transmembrane region" description="Helical" evidence="7">
    <location>
        <begin position="71"/>
        <end position="90"/>
    </location>
</feature>
<dbReference type="PANTHER" id="PTHR31123">
    <property type="entry name" value="ACCUMULATION OF DYADS PROTEIN 2-RELATED"/>
    <property type="match status" value="1"/>
</dbReference>
<dbReference type="AlphaFoldDB" id="A0A8H3ESZ0"/>
<keyword evidence="3 7" id="KW-0812">Transmembrane</keyword>
<feature type="transmembrane region" description="Helical" evidence="7">
    <location>
        <begin position="132"/>
        <end position="153"/>
    </location>
</feature>
<comment type="similarity">
    <text evidence="2">Belongs to the acetate uptake transporter (AceTr) (TC 2.A.96) family.</text>
</comment>
<feature type="transmembrane region" description="Helical" evidence="7">
    <location>
        <begin position="96"/>
        <end position="120"/>
    </location>
</feature>
<dbReference type="Proteomes" id="UP000664169">
    <property type="component" value="Unassembled WGS sequence"/>
</dbReference>
<organism evidence="8 9">
    <name type="scientific">Gomphillus americanus</name>
    <dbReference type="NCBI Taxonomy" id="1940652"/>
    <lineage>
        <taxon>Eukaryota</taxon>
        <taxon>Fungi</taxon>
        <taxon>Dikarya</taxon>
        <taxon>Ascomycota</taxon>
        <taxon>Pezizomycotina</taxon>
        <taxon>Lecanoromycetes</taxon>
        <taxon>OSLEUM clade</taxon>
        <taxon>Ostropomycetidae</taxon>
        <taxon>Ostropales</taxon>
        <taxon>Graphidaceae</taxon>
        <taxon>Gomphilloideae</taxon>
        <taxon>Gomphillus</taxon>
    </lineage>
</organism>
<feature type="transmembrane region" description="Helical" evidence="7">
    <location>
        <begin position="159"/>
        <end position="180"/>
    </location>
</feature>
<feature type="transmembrane region" description="Helical" evidence="7">
    <location>
        <begin position="192"/>
        <end position="212"/>
    </location>
</feature>
<dbReference type="OrthoDB" id="3648309at2759"/>
<comment type="caution">
    <text evidence="8">The sequence shown here is derived from an EMBL/GenBank/DDBJ whole genome shotgun (WGS) entry which is preliminary data.</text>
</comment>
<evidence type="ECO:0000256" key="1">
    <source>
        <dbReference type="ARBA" id="ARBA00004141"/>
    </source>
</evidence>